<dbReference type="AlphaFoldDB" id="A0A5B6VMT3"/>
<dbReference type="OrthoDB" id="111931at2759"/>
<sequence>MLIGAPVLVQPGFDKEFVIYSDVSINGLGCVLMQQEKVVAYASRQLKPHERNYPTHDLELAAIVNSNVKQEILREAHNSSYSNHLGSNKMYSDLKQMYWWLGMKREISKFVSKCLICQQVKAEHQVPSGLLQLVMILEWKWERITMDFVSGLPLSPKKKDAIWVFVDCLTKSAHFIPVRTDYSLEKLTKFDPLHVISPTDVEIQSDMLYSEELVRILAREVKELRNKRIALLKVLWHRYGVEEATWEP</sequence>
<dbReference type="Pfam" id="PF17921">
    <property type="entry name" value="Integrase_H2C2"/>
    <property type="match status" value="1"/>
</dbReference>
<gene>
    <name evidence="2" type="ORF">EPI10_016101</name>
</gene>
<proteinExistence type="predicted"/>
<evidence type="ECO:0000313" key="2">
    <source>
        <dbReference type="EMBL" id="KAA3470388.1"/>
    </source>
</evidence>
<feature type="domain" description="Integrase zinc-binding" evidence="1">
    <location>
        <begin position="64"/>
        <end position="122"/>
    </location>
</feature>
<dbReference type="SUPFAM" id="SSF56672">
    <property type="entry name" value="DNA/RNA polymerases"/>
    <property type="match status" value="1"/>
</dbReference>
<comment type="caution">
    <text evidence="2">The sequence shown here is derived from an EMBL/GenBank/DDBJ whole genome shotgun (WGS) entry which is preliminary data.</text>
</comment>
<dbReference type="InterPro" id="IPR043502">
    <property type="entry name" value="DNA/RNA_pol_sf"/>
</dbReference>
<name>A0A5B6VMT3_9ROSI</name>
<dbReference type="PANTHER" id="PTHR45835">
    <property type="entry name" value="YALI0A06105P"/>
    <property type="match status" value="1"/>
</dbReference>
<evidence type="ECO:0000313" key="3">
    <source>
        <dbReference type="Proteomes" id="UP000325315"/>
    </source>
</evidence>
<dbReference type="PANTHER" id="PTHR45835:SF99">
    <property type="entry name" value="CHROMO DOMAIN-CONTAINING PROTEIN-RELATED"/>
    <property type="match status" value="1"/>
</dbReference>
<dbReference type="SUPFAM" id="SSF53098">
    <property type="entry name" value="Ribonuclease H-like"/>
    <property type="match status" value="1"/>
</dbReference>
<dbReference type="FunFam" id="1.10.340.70:FF:000001">
    <property type="entry name" value="Retrovirus-related Pol polyprotein from transposon gypsy-like Protein"/>
    <property type="match status" value="1"/>
</dbReference>
<keyword evidence="3" id="KW-1185">Reference proteome</keyword>
<dbReference type="InterPro" id="IPR036397">
    <property type="entry name" value="RNaseH_sf"/>
</dbReference>
<organism evidence="2 3">
    <name type="scientific">Gossypium australe</name>
    <dbReference type="NCBI Taxonomy" id="47621"/>
    <lineage>
        <taxon>Eukaryota</taxon>
        <taxon>Viridiplantae</taxon>
        <taxon>Streptophyta</taxon>
        <taxon>Embryophyta</taxon>
        <taxon>Tracheophyta</taxon>
        <taxon>Spermatophyta</taxon>
        <taxon>Magnoliopsida</taxon>
        <taxon>eudicotyledons</taxon>
        <taxon>Gunneridae</taxon>
        <taxon>Pentapetalae</taxon>
        <taxon>rosids</taxon>
        <taxon>malvids</taxon>
        <taxon>Malvales</taxon>
        <taxon>Malvaceae</taxon>
        <taxon>Malvoideae</taxon>
        <taxon>Gossypium</taxon>
    </lineage>
</organism>
<evidence type="ECO:0000259" key="1">
    <source>
        <dbReference type="Pfam" id="PF17921"/>
    </source>
</evidence>
<dbReference type="GO" id="GO:0003676">
    <property type="term" value="F:nucleic acid binding"/>
    <property type="evidence" value="ECO:0007669"/>
    <property type="project" value="InterPro"/>
</dbReference>
<dbReference type="Proteomes" id="UP000325315">
    <property type="component" value="Unassembled WGS sequence"/>
</dbReference>
<dbReference type="InterPro" id="IPR041588">
    <property type="entry name" value="Integrase_H2C2"/>
</dbReference>
<dbReference type="EMBL" id="SMMG02000006">
    <property type="protein sequence ID" value="KAA3470388.1"/>
    <property type="molecule type" value="Genomic_DNA"/>
</dbReference>
<protein>
    <submittedName>
        <fullName evidence="2">DNA/RNA polymerases superfamily protein</fullName>
    </submittedName>
</protein>
<accession>A0A5B6VMT3</accession>
<dbReference type="Gene3D" id="1.10.340.70">
    <property type="match status" value="1"/>
</dbReference>
<dbReference type="Gene3D" id="3.30.420.10">
    <property type="entry name" value="Ribonuclease H-like superfamily/Ribonuclease H"/>
    <property type="match status" value="1"/>
</dbReference>
<reference evidence="3" key="1">
    <citation type="journal article" date="2019" name="Plant Biotechnol. J.">
        <title>Genome sequencing of the Australian wild diploid species Gossypium australe highlights disease resistance and delayed gland morphogenesis.</title>
        <authorList>
            <person name="Cai Y."/>
            <person name="Cai X."/>
            <person name="Wang Q."/>
            <person name="Wang P."/>
            <person name="Zhang Y."/>
            <person name="Cai C."/>
            <person name="Xu Y."/>
            <person name="Wang K."/>
            <person name="Zhou Z."/>
            <person name="Wang C."/>
            <person name="Geng S."/>
            <person name="Li B."/>
            <person name="Dong Q."/>
            <person name="Hou Y."/>
            <person name="Wang H."/>
            <person name="Ai P."/>
            <person name="Liu Z."/>
            <person name="Yi F."/>
            <person name="Sun M."/>
            <person name="An G."/>
            <person name="Cheng J."/>
            <person name="Zhang Y."/>
            <person name="Shi Q."/>
            <person name="Xie Y."/>
            <person name="Shi X."/>
            <person name="Chang Y."/>
            <person name="Huang F."/>
            <person name="Chen Y."/>
            <person name="Hong S."/>
            <person name="Mi L."/>
            <person name="Sun Q."/>
            <person name="Zhang L."/>
            <person name="Zhou B."/>
            <person name="Peng R."/>
            <person name="Zhang X."/>
            <person name="Liu F."/>
        </authorList>
    </citation>
    <scope>NUCLEOTIDE SEQUENCE [LARGE SCALE GENOMIC DNA]</scope>
    <source>
        <strain evidence="3">cv. PA1801</strain>
    </source>
</reference>
<dbReference type="InterPro" id="IPR012337">
    <property type="entry name" value="RNaseH-like_sf"/>
</dbReference>